<name>A0A0R1RDC1_9LACO</name>
<evidence type="ECO:0000313" key="2">
    <source>
        <dbReference type="Proteomes" id="UP000051999"/>
    </source>
</evidence>
<dbReference type="eggNOG" id="ENOG5032Z7D">
    <property type="taxonomic scope" value="Bacteria"/>
</dbReference>
<accession>A0A0R1RDC1</accession>
<reference evidence="1 2" key="1">
    <citation type="journal article" date="2015" name="Genome Announc.">
        <title>Expanding the biotechnology potential of lactobacilli through comparative genomics of 213 strains and associated genera.</title>
        <authorList>
            <person name="Sun Z."/>
            <person name="Harris H.M."/>
            <person name="McCann A."/>
            <person name="Guo C."/>
            <person name="Argimon S."/>
            <person name="Zhang W."/>
            <person name="Yang X."/>
            <person name="Jeffery I.B."/>
            <person name="Cooney J.C."/>
            <person name="Kagawa T.F."/>
            <person name="Liu W."/>
            <person name="Song Y."/>
            <person name="Salvetti E."/>
            <person name="Wrobel A."/>
            <person name="Rasinkangas P."/>
            <person name="Parkhill J."/>
            <person name="Rea M.C."/>
            <person name="O'Sullivan O."/>
            <person name="Ritari J."/>
            <person name="Douillard F.P."/>
            <person name="Paul Ross R."/>
            <person name="Yang R."/>
            <person name="Briner A.E."/>
            <person name="Felis G.E."/>
            <person name="de Vos W.M."/>
            <person name="Barrangou R."/>
            <person name="Klaenhammer T.R."/>
            <person name="Caufield P.W."/>
            <person name="Cui Y."/>
            <person name="Zhang H."/>
            <person name="O'Toole P.W."/>
        </authorList>
    </citation>
    <scope>NUCLEOTIDE SEQUENCE [LARGE SCALE GENOMIC DNA]</scope>
    <source>
        <strain evidence="1 2">DSM 15814</strain>
    </source>
</reference>
<gene>
    <name evidence="1" type="ORF">FD35_GL002507</name>
</gene>
<comment type="caution">
    <text evidence="1">The sequence shown here is derived from an EMBL/GenBank/DDBJ whole genome shotgun (WGS) entry which is preliminary data.</text>
</comment>
<keyword evidence="2" id="KW-1185">Reference proteome</keyword>
<dbReference type="OrthoDB" id="2325119at2"/>
<dbReference type="Proteomes" id="UP000051999">
    <property type="component" value="Unassembled WGS sequence"/>
</dbReference>
<protein>
    <recommendedName>
        <fullName evidence="3">HEPN domain-containing protein</fullName>
    </recommendedName>
</protein>
<dbReference type="RefSeq" id="WP_017260566.1">
    <property type="nucleotide sequence ID" value="NZ_AUAW01000007.1"/>
</dbReference>
<organism evidence="1 2">
    <name type="scientific">Furfurilactobacillus rossiae DSM 15814</name>
    <dbReference type="NCBI Taxonomy" id="1114972"/>
    <lineage>
        <taxon>Bacteria</taxon>
        <taxon>Bacillati</taxon>
        <taxon>Bacillota</taxon>
        <taxon>Bacilli</taxon>
        <taxon>Lactobacillales</taxon>
        <taxon>Lactobacillaceae</taxon>
        <taxon>Furfurilactobacillus</taxon>
    </lineage>
</organism>
<dbReference type="STRING" id="1114972.FD35_GL002507"/>
<evidence type="ECO:0000313" key="1">
    <source>
        <dbReference type="EMBL" id="KRL55053.1"/>
    </source>
</evidence>
<proteinExistence type="predicted"/>
<dbReference type="PATRIC" id="fig|1114972.6.peg.2571"/>
<dbReference type="EMBL" id="AZFF01000007">
    <property type="protein sequence ID" value="KRL55053.1"/>
    <property type="molecule type" value="Genomic_DNA"/>
</dbReference>
<sequence>MVDVQDSANRLMATANDHFTYIQAGHDFIRAWAIQFELAYTDYRTIDLALQFDGTDSDKLRRDFVSAYQAVYRFEYPFAVGGLKQFDEQCENQMPDYEVAVNQLDEVLEKVRQVDNPVA</sequence>
<dbReference type="AlphaFoldDB" id="A0A0R1RDC1"/>
<evidence type="ECO:0008006" key="3">
    <source>
        <dbReference type="Google" id="ProtNLM"/>
    </source>
</evidence>